<evidence type="ECO:0000256" key="1">
    <source>
        <dbReference type="SAM" id="Phobius"/>
    </source>
</evidence>
<feature type="transmembrane region" description="Helical" evidence="1">
    <location>
        <begin position="6"/>
        <end position="25"/>
    </location>
</feature>
<dbReference type="STRING" id="947166.A0A1D1VVB1"/>
<protein>
    <submittedName>
        <fullName evidence="2">Uncharacterized protein</fullName>
    </submittedName>
</protein>
<evidence type="ECO:0000313" key="3">
    <source>
        <dbReference type="Proteomes" id="UP000186922"/>
    </source>
</evidence>
<reference evidence="2 3" key="1">
    <citation type="journal article" date="2016" name="Nat. Commun.">
        <title>Extremotolerant tardigrade genome and improved radiotolerance of human cultured cells by tardigrade-unique protein.</title>
        <authorList>
            <person name="Hashimoto T."/>
            <person name="Horikawa D.D."/>
            <person name="Saito Y."/>
            <person name="Kuwahara H."/>
            <person name="Kozuka-Hata H."/>
            <person name="Shin-I T."/>
            <person name="Minakuchi Y."/>
            <person name="Ohishi K."/>
            <person name="Motoyama A."/>
            <person name="Aizu T."/>
            <person name="Enomoto A."/>
            <person name="Kondo K."/>
            <person name="Tanaka S."/>
            <person name="Hara Y."/>
            <person name="Koshikawa S."/>
            <person name="Sagara H."/>
            <person name="Miura T."/>
            <person name="Yokobori S."/>
            <person name="Miyagawa K."/>
            <person name="Suzuki Y."/>
            <person name="Kubo T."/>
            <person name="Oyama M."/>
            <person name="Kohara Y."/>
            <person name="Fujiyama A."/>
            <person name="Arakawa K."/>
            <person name="Katayama T."/>
            <person name="Toyoda A."/>
            <person name="Kunieda T."/>
        </authorList>
    </citation>
    <scope>NUCLEOTIDE SEQUENCE [LARGE SCALE GENOMIC DNA]</scope>
    <source>
        <strain evidence="2 3">YOKOZUNA-1</strain>
    </source>
</reference>
<accession>A0A1D1VVB1</accession>
<dbReference type="AlphaFoldDB" id="A0A1D1VVB1"/>
<keyword evidence="1" id="KW-0472">Membrane</keyword>
<dbReference type="EMBL" id="BDGG01000012">
    <property type="protein sequence ID" value="GAV05412.1"/>
    <property type="molecule type" value="Genomic_DNA"/>
</dbReference>
<comment type="caution">
    <text evidence="2">The sequence shown here is derived from an EMBL/GenBank/DDBJ whole genome shotgun (WGS) entry which is preliminary data.</text>
</comment>
<sequence length="461" mass="52645">MVSAIYRLPLIISLLAVGFYCVFLARQPWILRTVARRIRNLTLSELFAGKQTLGRMWSEPPDPMRTKYAEQLMQNFASRTGISSTDKEPTRYLWTDSFAVCNFLALNQPEQALATIDSVHRTLTRERSFNKFLGTASEDHPTLGGLRIGKKLNERQVNEHFDERLEWDRDGQYFHYLTKWMFALDQVAGKLDKPVLNVWARELAEVAHSKFVYSRSGMEKRMYWKMSVDLSRPLVASQGHHDPLDGMITAMQLQNSAEQLGVDKEGPMLENVVADYQSMIQRGDFATADPLGLGGLLLDAYRVFRLRICGREVISSSGTDARIATCKVLLEKLLQASLTGVKMFAEDFDAKEPAGRRLAFREIGLSRGLRVISSIRFSEEASGDGEKTSIEALIQLRTFDYLREEIESFWMNEKHQQSGTYKEHQDINDVMLATTLIPRGEDYNSFPVVFFYHSSYQTEVT</sequence>
<dbReference type="OrthoDB" id="302966at2759"/>
<organism evidence="2 3">
    <name type="scientific">Ramazzottius varieornatus</name>
    <name type="common">Water bear</name>
    <name type="synonym">Tardigrade</name>
    <dbReference type="NCBI Taxonomy" id="947166"/>
    <lineage>
        <taxon>Eukaryota</taxon>
        <taxon>Metazoa</taxon>
        <taxon>Ecdysozoa</taxon>
        <taxon>Tardigrada</taxon>
        <taxon>Eutardigrada</taxon>
        <taxon>Parachela</taxon>
        <taxon>Hypsibioidea</taxon>
        <taxon>Ramazzottiidae</taxon>
        <taxon>Ramazzottius</taxon>
    </lineage>
</organism>
<keyword evidence="1" id="KW-1133">Transmembrane helix</keyword>
<keyword evidence="3" id="KW-1185">Reference proteome</keyword>
<evidence type="ECO:0000313" key="2">
    <source>
        <dbReference type="EMBL" id="GAV05412.1"/>
    </source>
</evidence>
<gene>
    <name evidence="2" type="primary">RvY_15552</name>
    <name evidence="2" type="synonym">RvY_15552.1</name>
    <name evidence="2" type="ORF">RvY_15552-1</name>
</gene>
<keyword evidence="1" id="KW-0812">Transmembrane</keyword>
<dbReference type="Proteomes" id="UP000186922">
    <property type="component" value="Unassembled WGS sequence"/>
</dbReference>
<proteinExistence type="predicted"/>
<name>A0A1D1VVB1_RAMVA</name>